<accession>A0A645B0Q0</accession>
<dbReference type="EMBL" id="VSSQ01017095">
    <property type="protein sequence ID" value="MPM59045.1"/>
    <property type="molecule type" value="Genomic_DNA"/>
</dbReference>
<dbReference type="AlphaFoldDB" id="A0A645B0Q0"/>
<dbReference type="GO" id="GO:0016887">
    <property type="term" value="F:ATP hydrolysis activity"/>
    <property type="evidence" value="ECO:0007669"/>
    <property type="project" value="InterPro"/>
</dbReference>
<dbReference type="PANTHER" id="PTHR43581">
    <property type="entry name" value="ATP/GTP PHOSPHATASE"/>
    <property type="match status" value="1"/>
</dbReference>
<dbReference type="PANTHER" id="PTHR43581:SF2">
    <property type="entry name" value="EXCINUCLEASE ATPASE SUBUNIT"/>
    <property type="match status" value="1"/>
</dbReference>
<dbReference type="InterPro" id="IPR041685">
    <property type="entry name" value="AAA_GajA/Old/RecF-like"/>
</dbReference>
<sequence length="562" mass="63194">MSFEKATGYISKLQLNSTEEIEINQNDIVVFVGPNNSGKSQSLKDIYTLSSKKMPTIVISDIMINKTPGSLSPLLKSVSSGSDQGKYTNYSLLGRGLNYFEYSDESFFNDTYYGEFRDLFVANLDTAARLTICNPPNNINRNESKQHPIHYAAFDSKHRKWLSSNFKKAFGVEVTPNTHYGATIPLCIGEPVNLNAEYEDEQQRSEAFATILDTYIQVQKQGDGIKSFTGILLYLMLDHYCTYLIDEPESFLHPPQARIMGQIIGDTLRNNQQAFISTHSEDFIKGLLEVCPQRIKIVRITRAADTNSFSILSNDRFAEVWNDPLLKYSNIMSSLFHKSVVLCESDSDCKMYSIIDNYIKQTEGKYSESLFIHCGGKHRMAKIAFALHALKIDVRLIPDIDILDDEKVFKGIVVEYGIDWSTIQSDYNIIVSNLHSPKEKINRNDVKTTINRELDASASQELSNLEIGAIRKSISIVSKWDTLKSSGRSAIPAGAASLAFNRMEEVLRSNGIYIVPVGELEGFVKEVGGHGPDWVNKVLETYPDISNEVYTKIRHFVGGINL</sequence>
<proteinExistence type="predicted"/>
<dbReference type="InterPro" id="IPR051396">
    <property type="entry name" value="Bact_Antivir_Def_Nuclease"/>
</dbReference>
<gene>
    <name evidence="2" type="ORF">SDC9_105883</name>
</gene>
<evidence type="ECO:0000313" key="2">
    <source>
        <dbReference type="EMBL" id="MPM59045.1"/>
    </source>
</evidence>
<dbReference type="GO" id="GO:0005524">
    <property type="term" value="F:ATP binding"/>
    <property type="evidence" value="ECO:0007669"/>
    <property type="project" value="InterPro"/>
</dbReference>
<protein>
    <recommendedName>
        <fullName evidence="1">Endonuclease GajA/Old nuclease/RecF-like AAA domain-containing protein</fullName>
    </recommendedName>
</protein>
<reference evidence="2" key="1">
    <citation type="submission" date="2019-08" db="EMBL/GenBank/DDBJ databases">
        <authorList>
            <person name="Kucharzyk K."/>
            <person name="Murdoch R.W."/>
            <person name="Higgins S."/>
            <person name="Loffler F."/>
        </authorList>
    </citation>
    <scope>NUCLEOTIDE SEQUENCE</scope>
</reference>
<comment type="caution">
    <text evidence="2">The sequence shown here is derived from an EMBL/GenBank/DDBJ whole genome shotgun (WGS) entry which is preliminary data.</text>
</comment>
<dbReference type="InterPro" id="IPR027417">
    <property type="entry name" value="P-loop_NTPase"/>
</dbReference>
<organism evidence="2">
    <name type="scientific">bioreactor metagenome</name>
    <dbReference type="NCBI Taxonomy" id="1076179"/>
    <lineage>
        <taxon>unclassified sequences</taxon>
        <taxon>metagenomes</taxon>
        <taxon>ecological metagenomes</taxon>
    </lineage>
</organism>
<dbReference type="SUPFAM" id="SSF52540">
    <property type="entry name" value="P-loop containing nucleoside triphosphate hydrolases"/>
    <property type="match status" value="1"/>
</dbReference>
<feature type="domain" description="Endonuclease GajA/Old nuclease/RecF-like AAA" evidence="1">
    <location>
        <begin position="207"/>
        <end position="284"/>
    </location>
</feature>
<evidence type="ECO:0000259" key="1">
    <source>
        <dbReference type="Pfam" id="PF13175"/>
    </source>
</evidence>
<dbReference type="Pfam" id="PF13175">
    <property type="entry name" value="AAA_15"/>
    <property type="match status" value="1"/>
</dbReference>
<name>A0A645B0Q0_9ZZZZ</name>
<dbReference type="Gene3D" id="3.40.50.300">
    <property type="entry name" value="P-loop containing nucleotide triphosphate hydrolases"/>
    <property type="match status" value="1"/>
</dbReference>